<keyword evidence="2" id="KW-1185">Reference proteome</keyword>
<reference evidence="1 2" key="1">
    <citation type="submission" date="2019-05" db="EMBL/GenBank/DDBJ databases">
        <title>OXA-830, a novel chromosomally encoded expanded-spectrum class D beta-lactamase in Aeromonas simiae.</title>
        <authorList>
            <person name="Zhou W."/>
            <person name="Chen Q."/>
        </authorList>
    </citation>
    <scope>NUCLEOTIDE SEQUENCE [LARGE SCALE GENOMIC DNA]</scope>
    <source>
        <strain evidence="1 2">A6</strain>
    </source>
</reference>
<name>A0A5J6WU85_9GAMM</name>
<dbReference type="KEGG" id="asim:FE240_08290"/>
<evidence type="ECO:0000313" key="1">
    <source>
        <dbReference type="EMBL" id="QFI54689.1"/>
    </source>
</evidence>
<sequence length="115" mass="12305">MNDKTQPQPTVGASGLYLVGVIAGVKTDSFRNGEQQIIRHTAGIRITTVDAYGGETSELVEVRLPQAAVDAGLPRQLEGLRGQVLSLPVWVQAYTGRRGAGYALMLDSKQQILGL</sequence>
<evidence type="ECO:0000313" key="2">
    <source>
        <dbReference type="Proteomes" id="UP000594034"/>
    </source>
</evidence>
<protein>
    <submittedName>
        <fullName evidence="1">Uncharacterized protein</fullName>
    </submittedName>
</protein>
<dbReference type="InterPro" id="IPR035411">
    <property type="entry name" value="Putative_G5P"/>
</dbReference>
<accession>A0A5J6WU85</accession>
<dbReference type="RefSeq" id="WP_193004122.1">
    <property type="nucleotide sequence ID" value="NZ_CP040449.1"/>
</dbReference>
<proteinExistence type="predicted"/>
<dbReference type="EMBL" id="CP040449">
    <property type="protein sequence ID" value="QFI54689.1"/>
    <property type="molecule type" value="Genomic_DNA"/>
</dbReference>
<dbReference type="Proteomes" id="UP000594034">
    <property type="component" value="Chromosome"/>
</dbReference>
<dbReference type="AlphaFoldDB" id="A0A5J6WU85"/>
<organism evidence="1 2">
    <name type="scientific">Aeromonas simiae</name>
    <dbReference type="NCBI Taxonomy" id="218936"/>
    <lineage>
        <taxon>Bacteria</taxon>
        <taxon>Pseudomonadati</taxon>
        <taxon>Pseudomonadota</taxon>
        <taxon>Gammaproteobacteria</taxon>
        <taxon>Aeromonadales</taxon>
        <taxon>Aeromonadaceae</taxon>
        <taxon>Aeromonas</taxon>
    </lineage>
</organism>
<dbReference type="Pfam" id="PF17426">
    <property type="entry name" value="Putative_G5P"/>
    <property type="match status" value="1"/>
</dbReference>
<gene>
    <name evidence="1" type="ORF">FE240_08290</name>
</gene>